<dbReference type="EMBL" id="JXTI01000001">
    <property type="protein sequence ID" value="KWX15877.1"/>
    <property type="molecule type" value="Genomic_DNA"/>
</dbReference>
<dbReference type="GO" id="GO:0000796">
    <property type="term" value="C:condensin complex"/>
    <property type="evidence" value="ECO:0007669"/>
    <property type="project" value="TreeGrafter"/>
</dbReference>
<dbReference type="Pfam" id="PF06278">
    <property type="entry name" value="CNDH2_N"/>
    <property type="match status" value="1"/>
</dbReference>
<dbReference type="PANTHER" id="PTHR14324">
    <property type="entry name" value="CONDENSIN-2 COMPLEX SUBUNIT H2"/>
    <property type="match status" value="1"/>
</dbReference>
<dbReference type="GO" id="GO:0005634">
    <property type="term" value="C:nucleus"/>
    <property type="evidence" value="ECO:0007669"/>
    <property type="project" value="TreeGrafter"/>
</dbReference>
<accession>A0A132P0R0</accession>
<dbReference type="GO" id="GO:0003682">
    <property type="term" value="F:chromatin binding"/>
    <property type="evidence" value="ECO:0007669"/>
    <property type="project" value="TreeGrafter"/>
</dbReference>
<feature type="domain" description="Condensin II complex subunit H2 N-terminal" evidence="1">
    <location>
        <begin position="3"/>
        <end position="73"/>
    </location>
</feature>
<gene>
    <name evidence="2" type="ORF">QR46_0015</name>
</gene>
<evidence type="ECO:0000259" key="1">
    <source>
        <dbReference type="Pfam" id="PF06278"/>
    </source>
</evidence>
<dbReference type="PANTHER" id="PTHR14324:SF3">
    <property type="entry name" value="CONDENSIN-2 COMPLEX SUBUNIT H2"/>
    <property type="match status" value="1"/>
</dbReference>
<dbReference type="GO" id="GO:0051306">
    <property type="term" value="P:mitotic sister chromatid separation"/>
    <property type="evidence" value="ECO:0007669"/>
    <property type="project" value="TreeGrafter"/>
</dbReference>
<name>A0A132P0R0_GIAIN</name>
<dbReference type="OrthoDB" id="10038475at2759"/>
<sequence>MNLEELLKPFKDASAAWEIDIVQILDEYIEDSGFHNDLIDFRSIATLLKGSTNVFARKVDYIHEFATRIFLNCGSNIQTRSKGTRRAQAARDGLSAQIIDFSELPDLQSYANSLCGANPTQIAEDFLSRKIPVPDAGIDIASVDYKIIPKQPATVLLAGDTDNALPTATPFYRAHKDMLTGALLLETWNTSALVRALGPSIEDCLADQIDMRLTGTISKPGQLKHSSVASLDKLVDPVPVCMVTPVALSSVGIAGLGTPRNSRVNLLHGVIGVDATEHQHNHQRTAEERAVTMPNVSAMDHDGLDELAPYQVPVDIEVSEKNHSTSKPKLTIAHLQELANQRRIFDLSINATYQDLIDKLKPTIASDTDHKPHRKSQRTYLDPRTLQVAKDTRLQEIERHPDGFRRCVIKESLAKVCNDIIRLRCKAVASTKYPSGQRQKAIASAKQLSSDAIRNRNNDFNNLDEPSEIHLRDINDGITDPPVFIEQVHSNLEISPIGGGNTLEHTSFESIIQKKILELQREAAVYNTSKSILKWNTYVENILSEEESRPQFNIELLLEKYRSEIIASKTQLSTLCRSTHNRYDVVRSFAAILHIASEEDCLLTSAEDGDIIIN</sequence>
<organism evidence="2 3">
    <name type="scientific">Giardia duodenalis assemblage B</name>
    <dbReference type="NCBI Taxonomy" id="1394984"/>
    <lineage>
        <taxon>Eukaryota</taxon>
        <taxon>Metamonada</taxon>
        <taxon>Diplomonadida</taxon>
        <taxon>Hexamitidae</taxon>
        <taxon>Giardiinae</taxon>
        <taxon>Giardia</taxon>
    </lineage>
</organism>
<dbReference type="Proteomes" id="UP000070089">
    <property type="component" value="Unassembled WGS sequence"/>
</dbReference>
<dbReference type="VEuPathDB" id="GiardiaDB:QR46_0015"/>
<comment type="caution">
    <text evidence="2">The sequence shown here is derived from an EMBL/GenBank/DDBJ whole genome shotgun (WGS) entry which is preliminary data.</text>
</comment>
<dbReference type="InterPro" id="IPR031739">
    <property type="entry name" value="Ncaph2"/>
</dbReference>
<proteinExistence type="predicted"/>
<dbReference type="GO" id="GO:0010032">
    <property type="term" value="P:meiotic chromosome condensation"/>
    <property type="evidence" value="ECO:0007669"/>
    <property type="project" value="TreeGrafter"/>
</dbReference>
<evidence type="ECO:0000313" key="3">
    <source>
        <dbReference type="Proteomes" id="UP000070089"/>
    </source>
</evidence>
<dbReference type="InterPro" id="IPR009378">
    <property type="entry name" value="H2_N"/>
</dbReference>
<protein>
    <recommendedName>
        <fullName evidence="1">Condensin II complex subunit H2 N-terminal domain-containing protein</fullName>
    </recommendedName>
</protein>
<reference evidence="2 3" key="1">
    <citation type="journal article" date="2015" name="Mol. Biochem. Parasitol.">
        <title>Identification of polymorphic genes for use in assemblage B genotyping assays through comparative genomics of multiple assemblage B Giardia duodenalis isolates.</title>
        <authorList>
            <person name="Wielinga C."/>
            <person name="Thompson R.C."/>
            <person name="Monis P."/>
            <person name="Ryan U."/>
        </authorList>
    </citation>
    <scope>NUCLEOTIDE SEQUENCE [LARGE SCALE GENOMIC DNA]</scope>
    <source>
        <strain evidence="2 3">BAH15c1</strain>
    </source>
</reference>
<dbReference type="AlphaFoldDB" id="A0A132P0R0"/>
<evidence type="ECO:0000313" key="2">
    <source>
        <dbReference type="EMBL" id="KWX15877.1"/>
    </source>
</evidence>